<dbReference type="InterPro" id="IPR003439">
    <property type="entry name" value="ABC_transporter-like_ATP-bd"/>
</dbReference>
<dbReference type="InterPro" id="IPR017871">
    <property type="entry name" value="ABC_transporter-like_CS"/>
</dbReference>
<dbReference type="Pfam" id="PF00005">
    <property type="entry name" value="ABC_tran"/>
    <property type="match status" value="1"/>
</dbReference>
<dbReference type="InterPro" id="IPR003593">
    <property type="entry name" value="AAA+_ATPase"/>
</dbReference>
<keyword evidence="2" id="KW-0813">Transport</keyword>
<proteinExistence type="inferred from homology"/>
<keyword evidence="3" id="KW-0547">Nucleotide-binding</keyword>
<dbReference type="CDD" id="cd03224">
    <property type="entry name" value="ABC_TM1139_LivF_branched"/>
    <property type="match status" value="1"/>
</dbReference>
<dbReference type="PANTHER" id="PTHR43820">
    <property type="entry name" value="HIGH-AFFINITY BRANCHED-CHAIN AMINO ACID TRANSPORT ATP-BINDING PROTEIN LIVF"/>
    <property type="match status" value="1"/>
</dbReference>
<dbReference type="EMBL" id="QMQA01000049">
    <property type="protein sequence ID" value="RLE14335.1"/>
    <property type="molecule type" value="Genomic_DNA"/>
</dbReference>
<dbReference type="Proteomes" id="UP000280417">
    <property type="component" value="Unassembled WGS sequence"/>
</dbReference>
<dbReference type="InterPro" id="IPR027417">
    <property type="entry name" value="P-loop_NTPase"/>
</dbReference>
<dbReference type="InterPro" id="IPR052156">
    <property type="entry name" value="BCAA_Transport_ATP-bd_LivF"/>
</dbReference>
<evidence type="ECO:0000256" key="5">
    <source>
        <dbReference type="ARBA" id="ARBA00022970"/>
    </source>
</evidence>
<dbReference type="PANTHER" id="PTHR43820:SF4">
    <property type="entry name" value="HIGH-AFFINITY BRANCHED-CHAIN AMINO ACID TRANSPORT ATP-BINDING PROTEIN LIVF"/>
    <property type="match status" value="1"/>
</dbReference>
<dbReference type="AlphaFoldDB" id="A0A662DFU0"/>
<dbReference type="Gene3D" id="3.40.50.300">
    <property type="entry name" value="P-loop containing nucleotide triphosphate hydrolases"/>
    <property type="match status" value="1"/>
</dbReference>
<evidence type="ECO:0000256" key="1">
    <source>
        <dbReference type="ARBA" id="ARBA00005417"/>
    </source>
</evidence>
<dbReference type="SMART" id="SM00382">
    <property type="entry name" value="AAA"/>
    <property type="match status" value="1"/>
</dbReference>
<organism evidence="7 8">
    <name type="scientific">Aerophobetes bacterium</name>
    <dbReference type="NCBI Taxonomy" id="2030807"/>
    <lineage>
        <taxon>Bacteria</taxon>
        <taxon>Candidatus Aerophobota</taxon>
    </lineage>
</organism>
<evidence type="ECO:0000256" key="4">
    <source>
        <dbReference type="ARBA" id="ARBA00022840"/>
    </source>
</evidence>
<dbReference type="PROSITE" id="PS50893">
    <property type="entry name" value="ABC_TRANSPORTER_2"/>
    <property type="match status" value="1"/>
</dbReference>
<sequence>MATILKVENLRGGYGETEILHGVSCRVDEGEVVTIIGPNGAGKSTLMKAILGLLKPTQGKIIFKNQDITGKSPNQIVAEGICYVPQSDNVFPSLTVDENLEMGAFIRRDGFRKKMEEVYQIFPDLKEKKKVKVKKLSGGQRQMVAIGRALMLDPVLLLLDEPSAGLSPKLVQVIFNKIIKINQKGVSILMVEQNARKALMISHRGYVLVMGHNRFEGSGEAILNNEEIGKLYLGE</sequence>
<dbReference type="GO" id="GO:0015807">
    <property type="term" value="P:L-amino acid transport"/>
    <property type="evidence" value="ECO:0007669"/>
    <property type="project" value="TreeGrafter"/>
</dbReference>
<dbReference type="GO" id="GO:0016887">
    <property type="term" value="F:ATP hydrolysis activity"/>
    <property type="evidence" value="ECO:0007669"/>
    <property type="project" value="InterPro"/>
</dbReference>
<dbReference type="SUPFAM" id="SSF52540">
    <property type="entry name" value="P-loop containing nucleoside triphosphate hydrolases"/>
    <property type="match status" value="1"/>
</dbReference>
<evidence type="ECO:0000259" key="6">
    <source>
        <dbReference type="PROSITE" id="PS50893"/>
    </source>
</evidence>
<protein>
    <submittedName>
        <fullName evidence="7">ABC transporter ATP-binding protein</fullName>
    </submittedName>
</protein>
<name>A0A662DFU0_UNCAE</name>
<evidence type="ECO:0000256" key="3">
    <source>
        <dbReference type="ARBA" id="ARBA00022741"/>
    </source>
</evidence>
<dbReference type="PROSITE" id="PS00211">
    <property type="entry name" value="ABC_TRANSPORTER_1"/>
    <property type="match status" value="1"/>
</dbReference>
<keyword evidence="4 7" id="KW-0067">ATP-binding</keyword>
<evidence type="ECO:0000256" key="2">
    <source>
        <dbReference type="ARBA" id="ARBA00022448"/>
    </source>
</evidence>
<feature type="domain" description="ABC transporter" evidence="6">
    <location>
        <begin position="5"/>
        <end position="235"/>
    </location>
</feature>
<gene>
    <name evidence="7" type="ORF">DRJ04_02580</name>
</gene>
<accession>A0A662DFU0</accession>
<comment type="similarity">
    <text evidence="1">Belongs to the ABC transporter superfamily.</text>
</comment>
<dbReference type="GO" id="GO:0015658">
    <property type="term" value="F:branched-chain amino acid transmembrane transporter activity"/>
    <property type="evidence" value="ECO:0007669"/>
    <property type="project" value="TreeGrafter"/>
</dbReference>
<comment type="caution">
    <text evidence="7">The sequence shown here is derived from an EMBL/GenBank/DDBJ whole genome shotgun (WGS) entry which is preliminary data.</text>
</comment>
<reference evidence="7 8" key="1">
    <citation type="submission" date="2018-06" db="EMBL/GenBank/DDBJ databases">
        <title>Extensive metabolic versatility and redundancy in microbially diverse, dynamic hydrothermal sediments.</title>
        <authorList>
            <person name="Dombrowski N."/>
            <person name="Teske A."/>
            <person name="Baker B.J."/>
        </authorList>
    </citation>
    <scope>NUCLEOTIDE SEQUENCE [LARGE SCALE GENOMIC DNA]</scope>
    <source>
        <strain evidence="7">B3_G15</strain>
    </source>
</reference>
<dbReference type="GO" id="GO:0005524">
    <property type="term" value="F:ATP binding"/>
    <property type="evidence" value="ECO:0007669"/>
    <property type="project" value="UniProtKB-KW"/>
</dbReference>
<keyword evidence="5" id="KW-0029">Amino-acid transport</keyword>
<evidence type="ECO:0000313" key="7">
    <source>
        <dbReference type="EMBL" id="RLE14335.1"/>
    </source>
</evidence>
<evidence type="ECO:0000313" key="8">
    <source>
        <dbReference type="Proteomes" id="UP000280417"/>
    </source>
</evidence>